<dbReference type="RefSeq" id="WP_379899557.1">
    <property type="nucleotide sequence ID" value="NZ_JBHRTR010000023.1"/>
</dbReference>
<name>A0ABV7KYJ9_9PROT</name>
<evidence type="ECO:0000256" key="1">
    <source>
        <dbReference type="ARBA" id="ARBA00004117"/>
    </source>
</evidence>
<dbReference type="PANTHER" id="PTHR34653:SF1">
    <property type="entry name" value="FLAGELLAR HOOK-BASAL BODY COMPLEX PROTEIN FLIE"/>
    <property type="match status" value="1"/>
</dbReference>
<keyword evidence="6" id="KW-0282">Flagellum</keyword>
<dbReference type="InterPro" id="IPR001624">
    <property type="entry name" value="FliE"/>
</dbReference>
<protein>
    <recommendedName>
        <fullName evidence="4 5">Flagellar hook-basal body complex protein FliE</fullName>
    </recommendedName>
</protein>
<dbReference type="PANTHER" id="PTHR34653">
    <property type="match status" value="1"/>
</dbReference>
<evidence type="ECO:0000256" key="3">
    <source>
        <dbReference type="ARBA" id="ARBA00023143"/>
    </source>
</evidence>
<comment type="similarity">
    <text evidence="2 4">Belongs to the FliE family.</text>
</comment>
<dbReference type="Pfam" id="PF02049">
    <property type="entry name" value="FliE"/>
    <property type="match status" value="1"/>
</dbReference>
<comment type="subcellular location">
    <subcellularLocation>
        <location evidence="1 4">Bacterial flagellum basal body</location>
    </subcellularLocation>
</comment>
<keyword evidence="6" id="KW-0966">Cell projection</keyword>
<sequence length="105" mass="10833">MVDVRAATQAYNALGQVTNGAGGGGLDRAAQDPATSFSELVTRAISDTASAVKQSERGTVDVVTGKAEVADVVTAVNNAELALDTVVAVRDKIISAYQEILRMPI</sequence>
<dbReference type="HAMAP" id="MF_00724">
    <property type="entry name" value="FliE"/>
    <property type="match status" value="1"/>
</dbReference>
<keyword evidence="6" id="KW-0969">Cilium</keyword>
<comment type="caution">
    <text evidence="6">The sequence shown here is derived from an EMBL/GenBank/DDBJ whole genome shotgun (WGS) entry which is preliminary data.</text>
</comment>
<dbReference type="PRINTS" id="PR01006">
    <property type="entry name" value="FLGHOOKFLIE"/>
</dbReference>
<proteinExistence type="inferred from homology"/>
<gene>
    <name evidence="4 6" type="primary">fliE</name>
    <name evidence="6" type="ORF">ACFOGJ_09125</name>
</gene>
<evidence type="ECO:0000256" key="4">
    <source>
        <dbReference type="HAMAP-Rule" id="MF_00724"/>
    </source>
</evidence>
<dbReference type="Proteomes" id="UP001595528">
    <property type="component" value="Unassembled WGS sequence"/>
</dbReference>
<evidence type="ECO:0000256" key="2">
    <source>
        <dbReference type="ARBA" id="ARBA00009272"/>
    </source>
</evidence>
<keyword evidence="7" id="KW-1185">Reference proteome</keyword>
<evidence type="ECO:0000256" key="5">
    <source>
        <dbReference type="NCBIfam" id="TIGR00205"/>
    </source>
</evidence>
<evidence type="ECO:0000313" key="6">
    <source>
        <dbReference type="EMBL" id="MFC3227390.1"/>
    </source>
</evidence>
<accession>A0ABV7KYJ9</accession>
<reference evidence="7" key="1">
    <citation type="journal article" date="2019" name="Int. J. Syst. Evol. Microbiol.">
        <title>The Global Catalogue of Microorganisms (GCM) 10K type strain sequencing project: providing services to taxonomists for standard genome sequencing and annotation.</title>
        <authorList>
            <consortium name="The Broad Institute Genomics Platform"/>
            <consortium name="The Broad Institute Genome Sequencing Center for Infectious Disease"/>
            <person name="Wu L."/>
            <person name="Ma J."/>
        </authorList>
    </citation>
    <scope>NUCLEOTIDE SEQUENCE [LARGE SCALE GENOMIC DNA]</scope>
    <source>
        <strain evidence="7">KCTC 42964</strain>
    </source>
</reference>
<organism evidence="6 7">
    <name type="scientific">Marinibaculum pumilum</name>
    <dbReference type="NCBI Taxonomy" id="1766165"/>
    <lineage>
        <taxon>Bacteria</taxon>
        <taxon>Pseudomonadati</taxon>
        <taxon>Pseudomonadota</taxon>
        <taxon>Alphaproteobacteria</taxon>
        <taxon>Rhodospirillales</taxon>
        <taxon>Rhodospirillaceae</taxon>
        <taxon>Marinibaculum</taxon>
    </lineage>
</organism>
<evidence type="ECO:0000313" key="7">
    <source>
        <dbReference type="Proteomes" id="UP001595528"/>
    </source>
</evidence>
<dbReference type="NCBIfam" id="TIGR00205">
    <property type="entry name" value="fliE"/>
    <property type="match status" value="1"/>
</dbReference>
<dbReference type="EMBL" id="JBHRTR010000023">
    <property type="protein sequence ID" value="MFC3227390.1"/>
    <property type="molecule type" value="Genomic_DNA"/>
</dbReference>
<keyword evidence="3 4" id="KW-0975">Bacterial flagellum</keyword>